<gene>
    <name evidence="2" type="ORF">EDF62_3001</name>
</gene>
<dbReference type="OrthoDB" id="7210788at2"/>
<dbReference type="InterPro" id="IPR007331">
    <property type="entry name" value="Htaa"/>
</dbReference>
<sequence>MQSDGAGGSHLEWGIKESLITYVRDMPDGVVSTIDPATETATGFRFAASTVPAAAAELRFSGTVTLTGHSGMLRIVIADPWLEPLSTGQSAWLLTIADPFAPGARLEFATLGQVTRDATGSLVGSGTELTAAGSELFLAGPYAPGTPLADPVVREIR</sequence>
<protein>
    <submittedName>
        <fullName evidence="2">Htaa protein</fullName>
    </submittedName>
</protein>
<feature type="domain" description="Htaa" evidence="1">
    <location>
        <begin position="9"/>
        <end position="149"/>
    </location>
</feature>
<keyword evidence="3" id="KW-1185">Reference proteome</keyword>
<comment type="caution">
    <text evidence="2">The sequence shown here is derived from an EMBL/GenBank/DDBJ whole genome shotgun (WGS) entry which is preliminary data.</text>
</comment>
<dbReference type="AlphaFoldDB" id="A0A4R6RTP4"/>
<evidence type="ECO:0000313" key="2">
    <source>
        <dbReference type="EMBL" id="TDP89707.1"/>
    </source>
</evidence>
<reference evidence="2 3" key="1">
    <citation type="submission" date="2019-03" db="EMBL/GenBank/DDBJ databases">
        <title>Genomic analyses of the natural microbiome of Caenorhabditis elegans.</title>
        <authorList>
            <person name="Samuel B."/>
        </authorList>
    </citation>
    <scope>NUCLEOTIDE SEQUENCE [LARGE SCALE GENOMIC DNA]</scope>
    <source>
        <strain evidence="2 3">JUb18</strain>
    </source>
</reference>
<dbReference type="RefSeq" id="WP_133617576.1">
    <property type="nucleotide sequence ID" value="NZ_SNYA01000008.1"/>
</dbReference>
<dbReference type="Proteomes" id="UP000295601">
    <property type="component" value="Unassembled WGS sequence"/>
</dbReference>
<name>A0A4R6RTP4_9MICO</name>
<evidence type="ECO:0000313" key="3">
    <source>
        <dbReference type="Proteomes" id="UP000295601"/>
    </source>
</evidence>
<organism evidence="2 3">
    <name type="scientific">Leucobacter luti</name>
    <dbReference type="NCBI Taxonomy" id="340320"/>
    <lineage>
        <taxon>Bacteria</taxon>
        <taxon>Bacillati</taxon>
        <taxon>Actinomycetota</taxon>
        <taxon>Actinomycetes</taxon>
        <taxon>Micrococcales</taxon>
        <taxon>Microbacteriaceae</taxon>
        <taxon>Leucobacter</taxon>
    </lineage>
</organism>
<proteinExistence type="predicted"/>
<dbReference type="EMBL" id="SNYA01000008">
    <property type="protein sequence ID" value="TDP89707.1"/>
    <property type="molecule type" value="Genomic_DNA"/>
</dbReference>
<dbReference type="Pfam" id="PF04213">
    <property type="entry name" value="HtaA"/>
    <property type="match status" value="1"/>
</dbReference>
<accession>A0A4R6RTP4</accession>
<evidence type="ECO:0000259" key="1">
    <source>
        <dbReference type="Pfam" id="PF04213"/>
    </source>
</evidence>